<proteinExistence type="predicted"/>
<keyword evidence="2" id="KW-1185">Reference proteome</keyword>
<dbReference type="EMBL" id="JAMQKC010000022">
    <property type="protein sequence ID" value="MDC3418241.1"/>
    <property type="molecule type" value="Genomic_DNA"/>
</dbReference>
<dbReference type="Proteomes" id="UP001145069">
    <property type="component" value="Unassembled WGS sequence"/>
</dbReference>
<organism evidence="1 2">
    <name type="scientific">Aquibacillus salsiterrae</name>
    <dbReference type="NCBI Taxonomy" id="2950439"/>
    <lineage>
        <taxon>Bacteria</taxon>
        <taxon>Bacillati</taxon>
        <taxon>Bacillota</taxon>
        <taxon>Bacilli</taxon>
        <taxon>Bacillales</taxon>
        <taxon>Bacillaceae</taxon>
        <taxon>Aquibacillus</taxon>
    </lineage>
</organism>
<reference evidence="1" key="1">
    <citation type="submission" date="2022-06" db="EMBL/GenBank/DDBJ databases">
        <title>Aquibacillus sp. a new bacterium isolated from soil saline samples.</title>
        <authorList>
            <person name="Galisteo C."/>
            <person name="De La Haba R."/>
            <person name="Sanchez-Porro C."/>
            <person name="Ventosa A."/>
        </authorList>
    </citation>
    <scope>NUCLEOTIDE SEQUENCE</scope>
    <source>
        <strain evidence="1">3ASR75-54</strain>
    </source>
</reference>
<comment type="caution">
    <text evidence="1">The sequence shown here is derived from an EMBL/GenBank/DDBJ whole genome shotgun (WGS) entry which is preliminary data.</text>
</comment>
<gene>
    <name evidence="1" type="ORF">NC799_15240</name>
</gene>
<accession>A0A9X4AFT2</accession>
<protein>
    <submittedName>
        <fullName evidence="1">Uncharacterized protein</fullName>
    </submittedName>
</protein>
<sequence>MAEQPMHFRSLEEASHSIFDLLSDFVGINTFFIAKNDGYQVDILEVLNKDYTLLESGFQIEFQQSY</sequence>
<evidence type="ECO:0000313" key="2">
    <source>
        <dbReference type="Proteomes" id="UP001145069"/>
    </source>
</evidence>
<dbReference type="RefSeq" id="WP_272447303.1">
    <property type="nucleotide sequence ID" value="NZ_JAMQKC010000022.1"/>
</dbReference>
<name>A0A9X4AFT2_9BACI</name>
<dbReference type="AlphaFoldDB" id="A0A9X4AFT2"/>
<evidence type="ECO:0000313" key="1">
    <source>
        <dbReference type="EMBL" id="MDC3418241.1"/>
    </source>
</evidence>